<keyword evidence="3" id="KW-1185">Reference proteome</keyword>
<accession>A0A8T2NC19</accession>
<sequence>MRLNSRWPWLILKCVKDPGEVKEKRDRWETEEFDSEPAAGSHDSSAAETALSVCLHTLLPHNTHGEGGEKKRQEGVLGEPVGQDDIYVTLKLPSCCCLILDLNAVSSGDESASTPELSPLSGGVGRGGGLGHRAGAVLTALTYGSILPSTSTPCPQCTAAAGQPLDLPSQEAAGTADASQTIVSAESSCTRGRQSSTISMMNSGDEEPSSPAQRPEKCG</sequence>
<reference evidence="2" key="1">
    <citation type="thesis" date="2021" institute="BYU ScholarsArchive" country="Provo, UT, USA">
        <title>Applications of and Algorithms for Genome Assembly and Genomic Analyses with an Emphasis on Marine Teleosts.</title>
        <authorList>
            <person name="Pickett B.D."/>
        </authorList>
    </citation>
    <scope>NUCLEOTIDE SEQUENCE</scope>
    <source>
        <strain evidence="2">HI-2016</strain>
    </source>
</reference>
<evidence type="ECO:0000313" key="2">
    <source>
        <dbReference type="EMBL" id="KAG9338003.1"/>
    </source>
</evidence>
<dbReference type="Proteomes" id="UP000824540">
    <property type="component" value="Unassembled WGS sequence"/>
</dbReference>
<gene>
    <name evidence="2" type="ORF">JZ751_027340</name>
</gene>
<comment type="caution">
    <text evidence="2">The sequence shown here is derived from an EMBL/GenBank/DDBJ whole genome shotgun (WGS) entry which is preliminary data.</text>
</comment>
<name>A0A8T2NC19_9TELE</name>
<proteinExistence type="predicted"/>
<evidence type="ECO:0000313" key="3">
    <source>
        <dbReference type="Proteomes" id="UP000824540"/>
    </source>
</evidence>
<protein>
    <submittedName>
        <fullName evidence="2">Uncharacterized protein</fullName>
    </submittedName>
</protein>
<dbReference type="EMBL" id="JAFBMS010000077">
    <property type="protein sequence ID" value="KAG9338003.1"/>
    <property type="molecule type" value="Genomic_DNA"/>
</dbReference>
<feature type="region of interest" description="Disordered" evidence="1">
    <location>
        <begin position="169"/>
        <end position="219"/>
    </location>
</feature>
<dbReference type="AlphaFoldDB" id="A0A8T2NC19"/>
<evidence type="ECO:0000256" key="1">
    <source>
        <dbReference type="SAM" id="MobiDB-lite"/>
    </source>
</evidence>
<feature type="region of interest" description="Disordered" evidence="1">
    <location>
        <begin position="23"/>
        <end position="43"/>
    </location>
</feature>
<feature type="compositionally biased region" description="Polar residues" evidence="1">
    <location>
        <begin position="177"/>
        <end position="202"/>
    </location>
</feature>
<organism evidence="2 3">
    <name type="scientific">Albula glossodonta</name>
    <name type="common">roundjaw bonefish</name>
    <dbReference type="NCBI Taxonomy" id="121402"/>
    <lineage>
        <taxon>Eukaryota</taxon>
        <taxon>Metazoa</taxon>
        <taxon>Chordata</taxon>
        <taxon>Craniata</taxon>
        <taxon>Vertebrata</taxon>
        <taxon>Euteleostomi</taxon>
        <taxon>Actinopterygii</taxon>
        <taxon>Neopterygii</taxon>
        <taxon>Teleostei</taxon>
        <taxon>Albuliformes</taxon>
        <taxon>Albulidae</taxon>
        <taxon>Albula</taxon>
    </lineage>
</organism>